<dbReference type="Proteomes" id="UP001501496">
    <property type="component" value="Unassembled WGS sequence"/>
</dbReference>
<name>A0ABP8C4C6_9FLAO</name>
<evidence type="ECO:0000313" key="3">
    <source>
        <dbReference type="Proteomes" id="UP001501496"/>
    </source>
</evidence>
<dbReference type="RefSeq" id="WP_344787024.1">
    <property type="nucleotide sequence ID" value="NZ_BAABCA010000002.1"/>
</dbReference>
<accession>A0ABP8C4C6</accession>
<evidence type="ECO:0000313" key="2">
    <source>
        <dbReference type="EMBL" id="GAA4233371.1"/>
    </source>
</evidence>
<proteinExistence type="predicted"/>
<dbReference type="SUPFAM" id="SSF52402">
    <property type="entry name" value="Adenine nucleotide alpha hydrolases-like"/>
    <property type="match status" value="1"/>
</dbReference>
<protein>
    <recommendedName>
        <fullName evidence="1">UspA domain-containing protein</fullName>
    </recommendedName>
</protein>
<keyword evidence="3" id="KW-1185">Reference proteome</keyword>
<organism evidence="2 3">
    <name type="scientific">Postechiella marina</name>
    <dbReference type="NCBI Taxonomy" id="943941"/>
    <lineage>
        <taxon>Bacteria</taxon>
        <taxon>Pseudomonadati</taxon>
        <taxon>Bacteroidota</taxon>
        <taxon>Flavobacteriia</taxon>
        <taxon>Flavobacteriales</taxon>
        <taxon>Flavobacteriaceae</taxon>
        <taxon>Postechiella</taxon>
    </lineage>
</organism>
<sequence>MTNNKYKILMLTDLKSSPEHLLENALNLAKHVNGDLDIFHVKKASEVVEKDNQLNAIRSIKDEHKIIDKRIKNLISSSSNLCKINYSYSLGYIKDEIEKHIKEIKPDIIVLGKRKTKSLNIIGDNITRFILKKYKGDIFIASSNSVIKQKSDMSLGIFNNTEKTSNIANDLVACSKKPIKSFKIIDSLPSNKKEENINSNPNIIEYAFEKQPNTFKNISKYLLKSKVDLFCVNRKNDTNTSFIKKTELEQLVSSINIPLFITG</sequence>
<dbReference type="Gene3D" id="3.40.50.620">
    <property type="entry name" value="HUPs"/>
    <property type="match status" value="1"/>
</dbReference>
<dbReference type="CDD" id="cd00293">
    <property type="entry name" value="USP-like"/>
    <property type="match status" value="1"/>
</dbReference>
<gene>
    <name evidence="2" type="ORF">GCM10022291_10190</name>
</gene>
<dbReference type="InterPro" id="IPR014729">
    <property type="entry name" value="Rossmann-like_a/b/a_fold"/>
</dbReference>
<dbReference type="Pfam" id="PF00582">
    <property type="entry name" value="Usp"/>
    <property type="match status" value="1"/>
</dbReference>
<dbReference type="EMBL" id="BAABCA010000002">
    <property type="protein sequence ID" value="GAA4233371.1"/>
    <property type="molecule type" value="Genomic_DNA"/>
</dbReference>
<comment type="caution">
    <text evidence="2">The sequence shown here is derived from an EMBL/GenBank/DDBJ whole genome shotgun (WGS) entry which is preliminary data.</text>
</comment>
<evidence type="ECO:0000259" key="1">
    <source>
        <dbReference type="Pfam" id="PF00582"/>
    </source>
</evidence>
<reference evidence="3" key="1">
    <citation type="journal article" date="2019" name="Int. J. Syst. Evol. Microbiol.">
        <title>The Global Catalogue of Microorganisms (GCM) 10K type strain sequencing project: providing services to taxonomists for standard genome sequencing and annotation.</title>
        <authorList>
            <consortium name="The Broad Institute Genomics Platform"/>
            <consortium name="The Broad Institute Genome Sequencing Center for Infectious Disease"/>
            <person name="Wu L."/>
            <person name="Ma J."/>
        </authorList>
    </citation>
    <scope>NUCLEOTIDE SEQUENCE [LARGE SCALE GENOMIC DNA]</scope>
    <source>
        <strain evidence="3">JCM 17630</strain>
    </source>
</reference>
<dbReference type="InterPro" id="IPR006016">
    <property type="entry name" value="UspA"/>
</dbReference>
<feature type="domain" description="UspA" evidence="1">
    <location>
        <begin position="7"/>
        <end position="120"/>
    </location>
</feature>